<gene>
    <name evidence="9 11" type="primary">pcm</name>
    <name evidence="10" type="ORF">EYH15_05435</name>
    <name evidence="11" type="ORF">EYH21_02540</name>
</gene>
<dbReference type="EMBL" id="DQUI01000087">
    <property type="protein sequence ID" value="HIP84914.1"/>
    <property type="molecule type" value="Genomic_DNA"/>
</dbReference>
<evidence type="ECO:0000256" key="6">
    <source>
        <dbReference type="ARBA" id="ARBA00022691"/>
    </source>
</evidence>
<evidence type="ECO:0000256" key="7">
    <source>
        <dbReference type="ARBA" id="ARBA00025330"/>
    </source>
</evidence>
<dbReference type="Proteomes" id="UP000618343">
    <property type="component" value="Unassembled WGS sequence"/>
</dbReference>
<feature type="active site" evidence="9">
    <location>
        <position position="61"/>
    </location>
</feature>
<sequence>MNVIEEMIPVVEHLKRAGYIKNEKVIQALLKVPREEFLPEELKKYAYIDTPLSIGYGQTISAIHIIGMMCEALDLKEGQKVLEVGTGSGYHAAVVAEIVGKDGLVVTIERIPQLAERARKTLKRLGYDNVIVVCGDGTLGYPPLSPYDRIYVTAAGPKIPKPLIDQLKDRGKLVAPVGKDIQELILLEKRGNKIFKKKLGQVAFVPLIGEEGWKEY</sequence>
<dbReference type="HAMAP" id="MF_00090">
    <property type="entry name" value="PIMT"/>
    <property type="match status" value="1"/>
</dbReference>
<proteinExistence type="inferred from homology"/>
<dbReference type="GO" id="GO:0032259">
    <property type="term" value="P:methylation"/>
    <property type="evidence" value="ECO:0007669"/>
    <property type="project" value="UniProtKB-KW"/>
</dbReference>
<evidence type="ECO:0000313" key="12">
    <source>
        <dbReference type="Proteomes" id="UP000618343"/>
    </source>
</evidence>
<dbReference type="PANTHER" id="PTHR11579">
    <property type="entry name" value="PROTEIN-L-ISOASPARTATE O-METHYLTRANSFERASE"/>
    <property type="match status" value="1"/>
</dbReference>
<keyword evidence="5 9" id="KW-0808">Transferase</keyword>
<dbReference type="NCBIfam" id="NF001453">
    <property type="entry name" value="PRK00312.1"/>
    <property type="match status" value="1"/>
</dbReference>
<evidence type="ECO:0000256" key="4">
    <source>
        <dbReference type="ARBA" id="ARBA00022603"/>
    </source>
</evidence>
<dbReference type="NCBIfam" id="TIGR00080">
    <property type="entry name" value="pimt"/>
    <property type="match status" value="1"/>
</dbReference>
<evidence type="ECO:0000256" key="8">
    <source>
        <dbReference type="ARBA" id="ARBA00029295"/>
    </source>
</evidence>
<dbReference type="GO" id="GO:0004719">
    <property type="term" value="F:protein-L-isoaspartate (D-aspartate) O-methyltransferase activity"/>
    <property type="evidence" value="ECO:0007669"/>
    <property type="project" value="UniProtKB-UniRule"/>
</dbReference>
<evidence type="ECO:0000313" key="10">
    <source>
        <dbReference type="EMBL" id="HIP84914.1"/>
    </source>
</evidence>
<dbReference type="PANTHER" id="PTHR11579:SF0">
    <property type="entry name" value="PROTEIN-L-ISOASPARTATE(D-ASPARTATE) O-METHYLTRANSFERASE"/>
    <property type="match status" value="1"/>
</dbReference>
<comment type="subcellular location">
    <subcellularLocation>
        <location evidence="1 9">Cytoplasm</location>
    </subcellularLocation>
</comment>
<reference evidence="11" key="1">
    <citation type="journal article" date="2020" name="ISME J.">
        <title>Gammaproteobacteria mediating utilization of methyl-, sulfur- and petroleum organic compounds in deep ocean hydrothermal plumes.</title>
        <authorList>
            <person name="Zhou Z."/>
            <person name="Liu Y."/>
            <person name="Pan J."/>
            <person name="Cron B.R."/>
            <person name="Toner B.M."/>
            <person name="Anantharaman K."/>
            <person name="Breier J.A."/>
            <person name="Dick G.J."/>
            <person name="Li M."/>
        </authorList>
    </citation>
    <scope>NUCLEOTIDE SEQUENCE</scope>
    <source>
        <strain evidence="10">SZUA-1453</strain>
        <strain evidence="11">SZUA-1471</strain>
    </source>
</reference>
<dbReference type="SUPFAM" id="SSF53335">
    <property type="entry name" value="S-adenosyl-L-methionine-dependent methyltransferases"/>
    <property type="match status" value="1"/>
</dbReference>
<keyword evidence="4 9" id="KW-0489">Methyltransferase</keyword>
<dbReference type="InterPro" id="IPR000682">
    <property type="entry name" value="PCMT"/>
</dbReference>
<keyword evidence="6 9" id="KW-0949">S-adenosyl-L-methionine</keyword>
<evidence type="ECO:0000256" key="5">
    <source>
        <dbReference type="ARBA" id="ARBA00022679"/>
    </source>
</evidence>
<accession>A0A832ZLP2</accession>
<dbReference type="NCBIfam" id="NF010549">
    <property type="entry name" value="PRK13942.1"/>
    <property type="match status" value="1"/>
</dbReference>
<name>A0A832ZLP2_9EURY</name>
<comment type="similarity">
    <text evidence="2 9">Belongs to the methyltransferase superfamily. L-isoaspartyl/D-aspartyl protein methyltransferase family.</text>
</comment>
<dbReference type="PROSITE" id="PS01279">
    <property type="entry name" value="PCMT"/>
    <property type="match status" value="1"/>
</dbReference>
<dbReference type="GO" id="GO:0005737">
    <property type="term" value="C:cytoplasm"/>
    <property type="evidence" value="ECO:0007669"/>
    <property type="project" value="UniProtKB-SubCell"/>
</dbReference>
<protein>
    <recommendedName>
        <fullName evidence="9">Protein-L-isoaspartate O-methyltransferase</fullName>
        <ecNumber evidence="9">2.1.1.77</ecNumber>
    </recommendedName>
    <alternativeName>
        <fullName evidence="9">L-isoaspartyl protein carboxyl methyltransferase</fullName>
    </alternativeName>
    <alternativeName>
        <fullName evidence="9">Protein L-isoaspartyl methyltransferase</fullName>
    </alternativeName>
    <alternativeName>
        <fullName evidence="9">Protein-beta-aspartate methyltransferase</fullName>
        <shortName evidence="9">PIMT</shortName>
    </alternativeName>
</protein>
<organism evidence="11 12">
    <name type="scientific">Methanothermococcus okinawensis</name>
    <dbReference type="NCBI Taxonomy" id="155863"/>
    <lineage>
        <taxon>Archaea</taxon>
        <taxon>Methanobacteriati</taxon>
        <taxon>Methanobacteriota</taxon>
        <taxon>Methanomada group</taxon>
        <taxon>Methanococci</taxon>
        <taxon>Methanococcales</taxon>
        <taxon>Methanococcaceae</taxon>
        <taxon>Methanothermococcus</taxon>
    </lineage>
</organism>
<evidence type="ECO:0000256" key="1">
    <source>
        <dbReference type="ARBA" id="ARBA00004496"/>
    </source>
</evidence>
<evidence type="ECO:0000256" key="3">
    <source>
        <dbReference type="ARBA" id="ARBA00022490"/>
    </source>
</evidence>
<evidence type="ECO:0000313" key="11">
    <source>
        <dbReference type="EMBL" id="HIP91161.1"/>
    </source>
</evidence>
<dbReference type="InterPro" id="IPR029063">
    <property type="entry name" value="SAM-dependent_MTases_sf"/>
</dbReference>
<dbReference type="EMBL" id="DQUO01000025">
    <property type="protein sequence ID" value="HIP91161.1"/>
    <property type="molecule type" value="Genomic_DNA"/>
</dbReference>
<dbReference type="Proteomes" id="UP000643554">
    <property type="component" value="Unassembled WGS sequence"/>
</dbReference>
<evidence type="ECO:0000256" key="9">
    <source>
        <dbReference type="HAMAP-Rule" id="MF_00090"/>
    </source>
</evidence>
<dbReference type="GO" id="GO:0030091">
    <property type="term" value="P:protein repair"/>
    <property type="evidence" value="ECO:0007669"/>
    <property type="project" value="UniProtKB-UniRule"/>
</dbReference>
<evidence type="ECO:0000256" key="2">
    <source>
        <dbReference type="ARBA" id="ARBA00005369"/>
    </source>
</evidence>
<dbReference type="AlphaFoldDB" id="A0A832ZLP2"/>
<comment type="function">
    <text evidence="7 9">Catalyzes the methyl esterification of L-isoaspartyl residues in peptides and proteins that result from spontaneous decomposition of normal L-aspartyl and L-asparaginyl residues. It plays a role in the repair and/or degradation of damaged proteins.</text>
</comment>
<comment type="caution">
    <text evidence="11">The sequence shown here is derived from an EMBL/GenBank/DDBJ whole genome shotgun (WGS) entry which is preliminary data.</text>
</comment>
<dbReference type="FunFam" id="3.40.50.150:FF:000010">
    <property type="entry name" value="Protein-L-isoaspartate O-methyltransferase"/>
    <property type="match status" value="1"/>
</dbReference>
<dbReference type="Pfam" id="PF01135">
    <property type="entry name" value="PCMT"/>
    <property type="match status" value="1"/>
</dbReference>
<dbReference type="CDD" id="cd02440">
    <property type="entry name" value="AdoMet_MTases"/>
    <property type="match status" value="1"/>
</dbReference>
<dbReference type="EC" id="2.1.1.77" evidence="9"/>
<comment type="catalytic activity">
    <reaction evidence="8 9">
        <text>[protein]-L-isoaspartate + S-adenosyl-L-methionine = [protein]-L-isoaspartate alpha-methyl ester + S-adenosyl-L-homocysteine</text>
        <dbReference type="Rhea" id="RHEA:12705"/>
        <dbReference type="Rhea" id="RHEA-COMP:12143"/>
        <dbReference type="Rhea" id="RHEA-COMP:12144"/>
        <dbReference type="ChEBI" id="CHEBI:57856"/>
        <dbReference type="ChEBI" id="CHEBI:59789"/>
        <dbReference type="ChEBI" id="CHEBI:90596"/>
        <dbReference type="ChEBI" id="CHEBI:90598"/>
        <dbReference type="EC" id="2.1.1.77"/>
    </reaction>
</comment>
<keyword evidence="3 9" id="KW-0963">Cytoplasm</keyword>
<dbReference type="Gene3D" id="3.40.50.150">
    <property type="entry name" value="Vaccinia Virus protein VP39"/>
    <property type="match status" value="1"/>
</dbReference>